<sequence>MNCGFKPPTEKRELPLVTDMEGVFDVLIFLVKDVYKAPVWIQQLMLSARILLKETVENYLDYHIDYKLDQVTQEHRLVGLIYLLRDVLFFDDDPPRTEEDKMKRYNEVLKELIDFLPSVFVSALGSDRTKIGSEHLLQIFQQPKLNKQLSYILLDIVVLELFPELIQPNSFKGNT</sequence>
<dbReference type="Pfam" id="PF08628">
    <property type="entry name" value="Nexin_C"/>
    <property type="match status" value="1"/>
</dbReference>
<dbReference type="GO" id="GO:0097352">
    <property type="term" value="P:autophagosome maturation"/>
    <property type="evidence" value="ECO:0007669"/>
    <property type="project" value="TreeGrafter"/>
</dbReference>
<dbReference type="PANTHER" id="PTHR22775">
    <property type="entry name" value="SORTING NEXIN"/>
    <property type="match status" value="1"/>
</dbReference>
<proteinExistence type="predicted"/>
<dbReference type="InterPro" id="IPR013937">
    <property type="entry name" value="Sorting_nexin_C"/>
</dbReference>
<organism evidence="2">
    <name type="scientific">Arion vulgaris</name>
    <dbReference type="NCBI Taxonomy" id="1028688"/>
    <lineage>
        <taxon>Eukaryota</taxon>
        <taxon>Metazoa</taxon>
        <taxon>Spiralia</taxon>
        <taxon>Lophotrochozoa</taxon>
        <taxon>Mollusca</taxon>
        <taxon>Gastropoda</taxon>
        <taxon>Heterobranchia</taxon>
        <taxon>Euthyneura</taxon>
        <taxon>Panpulmonata</taxon>
        <taxon>Eupulmonata</taxon>
        <taxon>Stylommatophora</taxon>
        <taxon>Helicina</taxon>
        <taxon>Arionoidea</taxon>
        <taxon>Arionidae</taxon>
        <taxon>Arion</taxon>
    </lineage>
</organism>
<dbReference type="GO" id="GO:0005770">
    <property type="term" value="C:late endosome"/>
    <property type="evidence" value="ECO:0007669"/>
    <property type="project" value="TreeGrafter"/>
</dbReference>
<dbReference type="PANTHER" id="PTHR22775:SF44">
    <property type="entry name" value="SORTING NEXIN-14"/>
    <property type="match status" value="1"/>
</dbReference>
<evidence type="ECO:0000313" key="2">
    <source>
        <dbReference type="EMBL" id="CEK56099.1"/>
    </source>
</evidence>
<evidence type="ECO:0000259" key="1">
    <source>
        <dbReference type="Pfam" id="PF08628"/>
    </source>
</evidence>
<reference evidence="2" key="1">
    <citation type="submission" date="2014-12" db="EMBL/GenBank/DDBJ databases">
        <title>Insight into the proteome of Arion vulgaris.</title>
        <authorList>
            <person name="Aradska J."/>
            <person name="Bulat T."/>
            <person name="Smidak R."/>
            <person name="Sarate P."/>
            <person name="Gangsoo J."/>
            <person name="Sialana F."/>
            <person name="Bilban M."/>
            <person name="Lubec G."/>
        </authorList>
    </citation>
    <scope>NUCLEOTIDE SEQUENCE</scope>
    <source>
        <tissue evidence="2">Skin</tissue>
    </source>
</reference>
<dbReference type="EMBL" id="HACG01009234">
    <property type="protein sequence ID" value="CEK56099.1"/>
    <property type="molecule type" value="Transcribed_RNA"/>
</dbReference>
<feature type="domain" description="Sorting nexin C-terminal" evidence="1">
    <location>
        <begin position="40"/>
        <end position="143"/>
    </location>
</feature>
<dbReference type="AlphaFoldDB" id="A0A0B6YIW7"/>
<accession>A0A0B6YIW7</accession>
<name>A0A0B6YIW7_9EUPU</name>
<dbReference type="GO" id="GO:0035091">
    <property type="term" value="F:phosphatidylinositol binding"/>
    <property type="evidence" value="ECO:0007669"/>
    <property type="project" value="TreeGrafter"/>
</dbReference>
<gene>
    <name evidence="2" type="primary">ORF26792</name>
</gene>
<protein>
    <recommendedName>
        <fullName evidence="1">Sorting nexin C-terminal domain-containing protein</fullName>
    </recommendedName>
</protein>